<dbReference type="CDD" id="cd02022">
    <property type="entry name" value="DPCK"/>
    <property type="match status" value="1"/>
</dbReference>
<dbReference type="AlphaFoldDB" id="A0A1Q2CUL5"/>
<feature type="binding site" evidence="8">
    <location>
        <begin position="11"/>
        <end position="16"/>
    </location>
    <ligand>
        <name>ATP</name>
        <dbReference type="ChEBI" id="CHEBI:30616"/>
    </ligand>
</feature>
<proteinExistence type="inferred from homology"/>
<evidence type="ECO:0000256" key="3">
    <source>
        <dbReference type="ARBA" id="ARBA00022679"/>
    </source>
</evidence>
<comment type="pathway">
    <text evidence="8">Cofactor biosynthesis; coenzyme A biosynthesis; CoA from (R)-pantothenate: step 5/5.</text>
</comment>
<dbReference type="Pfam" id="PF01121">
    <property type="entry name" value="CoaE"/>
    <property type="match status" value="1"/>
</dbReference>
<dbReference type="PANTHER" id="PTHR10695:SF46">
    <property type="entry name" value="BIFUNCTIONAL COENZYME A SYNTHASE-RELATED"/>
    <property type="match status" value="1"/>
</dbReference>
<organism evidence="10 11">
    <name type="scientific">Tessaracoccus flavescens</name>
    <dbReference type="NCBI Taxonomy" id="399497"/>
    <lineage>
        <taxon>Bacteria</taxon>
        <taxon>Bacillati</taxon>
        <taxon>Actinomycetota</taxon>
        <taxon>Actinomycetes</taxon>
        <taxon>Propionibacteriales</taxon>
        <taxon>Propionibacteriaceae</taxon>
        <taxon>Tessaracoccus</taxon>
    </lineage>
</organism>
<dbReference type="GO" id="GO:0004140">
    <property type="term" value="F:dephospho-CoA kinase activity"/>
    <property type="evidence" value="ECO:0007669"/>
    <property type="project" value="UniProtKB-UniRule"/>
</dbReference>
<keyword evidence="4 8" id="KW-0547">Nucleotide-binding</keyword>
<dbReference type="PROSITE" id="PS51219">
    <property type="entry name" value="DPCK"/>
    <property type="match status" value="1"/>
</dbReference>
<comment type="similarity">
    <text evidence="1 8">Belongs to the CoaE family.</text>
</comment>
<evidence type="ECO:0000256" key="2">
    <source>
        <dbReference type="ARBA" id="ARBA00022490"/>
    </source>
</evidence>
<comment type="catalytic activity">
    <reaction evidence="8">
        <text>3'-dephospho-CoA + ATP = ADP + CoA + H(+)</text>
        <dbReference type="Rhea" id="RHEA:18245"/>
        <dbReference type="ChEBI" id="CHEBI:15378"/>
        <dbReference type="ChEBI" id="CHEBI:30616"/>
        <dbReference type="ChEBI" id="CHEBI:57287"/>
        <dbReference type="ChEBI" id="CHEBI:57328"/>
        <dbReference type="ChEBI" id="CHEBI:456216"/>
        <dbReference type="EC" id="2.7.1.24"/>
    </reaction>
</comment>
<dbReference type="HAMAP" id="MF_00376">
    <property type="entry name" value="Dephospho_CoA_kinase"/>
    <property type="match status" value="1"/>
</dbReference>
<reference evidence="10 11" key="1">
    <citation type="journal article" date="2008" name="Int. J. Syst. Evol. Microbiol.">
        <title>Tessaracoccus flavescens sp. nov., isolated from marine sediment.</title>
        <authorList>
            <person name="Lee D.W."/>
            <person name="Lee S.D."/>
        </authorList>
    </citation>
    <scope>NUCLEOTIDE SEQUENCE [LARGE SCALE GENOMIC DNA]</scope>
    <source>
        <strain evidence="10 11">SST-39T</strain>
    </source>
</reference>
<dbReference type="PANTHER" id="PTHR10695">
    <property type="entry name" value="DEPHOSPHO-COA KINASE-RELATED"/>
    <property type="match status" value="1"/>
</dbReference>
<evidence type="ECO:0000256" key="6">
    <source>
        <dbReference type="ARBA" id="ARBA00022840"/>
    </source>
</evidence>
<dbReference type="STRING" id="399497.BW733_02020"/>
<dbReference type="NCBIfam" id="TIGR00152">
    <property type="entry name" value="dephospho-CoA kinase"/>
    <property type="match status" value="1"/>
</dbReference>
<gene>
    <name evidence="8" type="primary">coaE</name>
    <name evidence="10" type="ORF">BW733_02020</name>
</gene>
<evidence type="ECO:0000256" key="9">
    <source>
        <dbReference type="NCBIfam" id="TIGR00152"/>
    </source>
</evidence>
<comment type="function">
    <text evidence="8">Catalyzes the phosphorylation of the 3'-hydroxyl group of dephosphocoenzyme A to form coenzyme A.</text>
</comment>
<evidence type="ECO:0000256" key="7">
    <source>
        <dbReference type="ARBA" id="ARBA00022993"/>
    </source>
</evidence>
<dbReference type="GO" id="GO:0015937">
    <property type="term" value="P:coenzyme A biosynthetic process"/>
    <property type="evidence" value="ECO:0007669"/>
    <property type="project" value="UniProtKB-UniRule"/>
</dbReference>
<evidence type="ECO:0000256" key="4">
    <source>
        <dbReference type="ARBA" id="ARBA00022741"/>
    </source>
</evidence>
<dbReference type="NCBIfam" id="NF002879">
    <property type="entry name" value="PRK03333.1"/>
    <property type="match status" value="1"/>
</dbReference>
<evidence type="ECO:0000256" key="8">
    <source>
        <dbReference type="HAMAP-Rule" id="MF_00376"/>
    </source>
</evidence>
<dbReference type="InterPro" id="IPR027417">
    <property type="entry name" value="P-loop_NTPase"/>
</dbReference>
<keyword evidence="7 8" id="KW-0173">Coenzyme A biosynthesis</keyword>
<accession>A0A1Q2CUL5</accession>
<keyword evidence="3 8" id="KW-0808">Transferase</keyword>
<name>A0A1Q2CUL5_9ACTN</name>
<keyword evidence="2 8" id="KW-0963">Cytoplasm</keyword>
<dbReference type="GO" id="GO:0005524">
    <property type="term" value="F:ATP binding"/>
    <property type="evidence" value="ECO:0007669"/>
    <property type="project" value="UniProtKB-UniRule"/>
</dbReference>
<evidence type="ECO:0000256" key="1">
    <source>
        <dbReference type="ARBA" id="ARBA00009018"/>
    </source>
</evidence>
<dbReference type="InterPro" id="IPR001977">
    <property type="entry name" value="Depp_CoAkinase"/>
</dbReference>
<evidence type="ECO:0000256" key="5">
    <source>
        <dbReference type="ARBA" id="ARBA00022777"/>
    </source>
</evidence>
<evidence type="ECO:0000313" key="11">
    <source>
        <dbReference type="Proteomes" id="UP000188235"/>
    </source>
</evidence>
<dbReference type="Gene3D" id="3.40.50.300">
    <property type="entry name" value="P-loop containing nucleotide triphosphate hydrolases"/>
    <property type="match status" value="1"/>
</dbReference>
<dbReference type="Proteomes" id="UP000188235">
    <property type="component" value="Chromosome"/>
</dbReference>
<dbReference type="SUPFAM" id="SSF52540">
    <property type="entry name" value="P-loop containing nucleoside triphosphate hydrolases"/>
    <property type="match status" value="1"/>
</dbReference>
<sequence length="196" mass="21241">MLRIALTGGIASGKSFVADEFAALGATIVDSDVLAKEVVEPGTPGLERVVERFGEDIVQPDGSLDRAALGRIIFADEQARADLNAIVHPLVREAATRREETAPEGARVIQVIPLLVETGLHAGFDRIIVVDVPIETQLERLGERNGLSEEDALARIHAQAPRDERIAVASHVIDNSGTREETRARVGEVWEEISRD</sequence>
<evidence type="ECO:0000313" key="10">
    <source>
        <dbReference type="EMBL" id="AQP49787.1"/>
    </source>
</evidence>
<dbReference type="RefSeq" id="WP_077347435.1">
    <property type="nucleotide sequence ID" value="NZ_CP019607.1"/>
</dbReference>
<dbReference type="UniPathway" id="UPA00241">
    <property type="reaction ID" value="UER00356"/>
</dbReference>
<dbReference type="GO" id="GO:0005737">
    <property type="term" value="C:cytoplasm"/>
    <property type="evidence" value="ECO:0007669"/>
    <property type="project" value="UniProtKB-SubCell"/>
</dbReference>
<dbReference type="KEGG" id="tfa:BW733_02020"/>
<keyword evidence="11" id="KW-1185">Reference proteome</keyword>
<comment type="subcellular location">
    <subcellularLocation>
        <location evidence="8">Cytoplasm</location>
    </subcellularLocation>
</comment>
<dbReference type="FunFam" id="3.40.50.300:FF:000991">
    <property type="entry name" value="Dephospho-CoA kinase"/>
    <property type="match status" value="1"/>
</dbReference>
<dbReference type="OrthoDB" id="9812943at2"/>
<keyword evidence="6 8" id="KW-0067">ATP-binding</keyword>
<keyword evidence="5 8" id="KW-0418">Kinase</keyword>
<dbReference type="EC" id="2.7.1.24" evidence="8 9"/>
<protein>
    <recommendedName>
        <fullName evidence="8 9">Dephospho-CoA kinase</fullName>
        <ecNumber evidence="8 9">2.7.1.24</ecNumber>
    </recommendedName>
    <alternativeName>
        <fullName evidence="8">Dephosphocoenzyme A kinase</fullName>
    </alternativeName>
</protein>
<dbReference type="EMBL" id="CP019607">
    <property type="protein sequence ID" value="AQP49787.1"/>
    <property type="molecule type" value="Genomic_DNA"/>
</dbReference>